<organism evidence="2 3">
    <name type="scientific">Rickenella mellea</name>
    <dbReference type="NCBI Taxonomy" id="50990"/>
    <lineage>
        <taxon>Eukaryota</taxon>
        <taxon>Fungi</taxon>
        <taxon>Dikarya</taxon>
        <taxon>Basidiomycota</taxon>
        <taxon>Agaricomycotina</taxon>
        <taxon>Agaricomycetes</taxon>
        <taxon>Hymenochaetales</taxon>
        <taxon>Rickenellaceae</taxon>
        <taxon>Rickenella</taxon>
    </lineage>
</organism>
<dbReference type="Proteomes" id="UP000294933">
    <property type="component" value="Unassembled WGS sequence"/>
</dbReference>
<dbReference type="VEuPathDB" id="FungiDB:BD410DRAFT_796970"/>
<keyword evidence="1" id="KW-0732">Signal</keyword>
<evidence type="ECO:0000313" key="2">
    <source>
        <dbReference type="EMBL" id="TDL14759.1"/>
    </source>
</evidence>
<proteinExistence type="predicted"/>
<feature type="signal peptide" evidence="1">
    <location>
        <begin position="1"/>
        <end position="20"/>
    </location>
</feature>
<evidence type="ECO:0008006" key="4">
    <source>
        <dbReference type="Google" id="ProtNLM"/>
    </source>
</evidence>
<feature type="chain" id="PRO_5021451610" description="Extracellular membrane protein CFEM domain-containing protein" evidence="1">
    <location>
        <begin position="21"/>
        <end position="95"/>
    </location>
</feature>
<sequence>MLFSIKPLFVLAAVNYVVLAQGLGPQCFFDAVNRVCPTNQFSCICGGAGAIQHLQLVGALVATCLPAGSRDPVSAEQLISEECAAISNGQGPPPK</sequence>
<evidence type="ECO:0000256" key="1">
    <source>
        <dbReference type="SAM" id="SignalP"/>
    </source>
</evidence>
<protein>
    <recommendedName>
        <fullName evidence="4">Extracellular membrane protein CFEM domain-containing protein</fullName>
    </recommendedName>
</protein>
<gene>
    <name evidence="2" type="ORF">BD410DRAFT_796970</name>
</gene>
<name>A0A4Y7PJN9_9AGAM</name>
<accession>A0A4Y7PJN9</accession>
<dbReference type="EMBL" id="ML170310">
    <property type="protein sequence ID" value="TDL14759.1"/>
    <property type="molecule type" value="Genomic_DNA"/>
</dbReference>
<dbReference type="AlphaFoldDB" id="A0A4Y7PJN9"/>
<reference evidence="2 3" key="1">
    <citation type="submission" date="2018-06" db="EMBL/GenBank/DDBJ databases">
        <title>A transcriptomic atlas of mushroom development highlights an independent origin of complex multicellularity.</title>
        <authorList>
            <consortium name="DOE Joint Genome Institute"/>
            <person name="Krizsan K."/>
            <person name="Almasi E."/>
            <person name="Merenyi Z."/>
            <person name="Sahu N."/>
            <person name="Viragh M."/>
            <person name="Koszo T."/>
            <person name="Mondo S."/>
            <person name="Kiss B."/>
            <person name="Balint B."/>
            <person name="Kues U."/>
            <person name="Barry K."/>
            <person name="Hegedus J.C."/>
            <person name="Henrissat B."/>
            <person name="Johnson J."/>
            <person name="Lipzen A."/>
            <person name="Ohm R."/>
            <person name="Nagy I."/>
            <person name="Pangilinan J."/>
            <person name="Yan J."/>
            <person name="Xiong Y."/>
            <person name="Grigoriev I.V."/>
            <person name="Hibbett D.S."/>
            <person name="Nagy L.G."/>
        </authorList>
    </citation>
    <scope>NUCLEOTIDE SEQUENCE [LARGE SCALE GENOMIC DNA]</scope>
    <source>
        <strain evidence="2 3">SZMC22713</strain>
    </source>
</reference>
<evidence type="ECO:0000313" key="3">
    <source>
        <dbReference type="Proteomes" id="UP000294933"/>
    </source>
</evidence>
<keyword evidence="3" id="KW-1185">Reference proteome</keyword>